<organism evidence="1 2">
    <name type="scientific">Thalassiosira oceanica</name>
    <name type="common">Marine diatom</name>
    <dbReference type="NCBI Taxonomy" id="159749"/>
    <lineage>
        <taxon>Eukaryota</taxon>
        <taxon>Sar</taxon>
        <taxon>Stramenopiles</taxon>
        <taxon>Ochrophyta</taxon>
        <taxon>Bacillariophyta</taxon>
        <taxon>Coscinodiscophyceae</taxon>
        <taxon>Thalassiosirophycidae</taxon>
        <taxon>Thalassiosirales</taxon>
        <taxon>Thalassiosiraceae</taxon>
        <taxon>Thalassiosira</taxon>
    </lineage>
</organism>
<name>K0S0Q1_THAOC</name>
<evidence type="ECO:0000313" key="1">
    <source>
        <dbReference type="EMBL" id="EJK58254.1"/>
    </source>
</evidence>
<proteinExistence type="predicted"/>
<dbReference type="OrthoDB" id="27934at2759"/>
<sequence length="491" mass="52948">MEAWTFLGTPRRRCFRGEVAGALVCRGASAEHIDSRKKSRCHITLDCLKEEPCLKTTDTHLAQLGDLGAHFNLGYANYLGGSHSMGTFEQDKAKGILHWQHAAIKGHHASRFLMGNLEFDDGNDELVQTLAEKELNTGKILSKLFVLTTVADGAAYVAATHLVQTTNILALLQEQPGRLNLSLVGTLALLFPGVFNLPCANFPSLNFPINVFRLREYRHLAFETSNAGLFVGMEQPASRDGKSVWPEVIPPQKHIATEVEVPFSSSQSHFRAQLTLNLSSKRCQALACRRIRKDPATRASVCGGIVTWFAAKQTPPKQLLSLHVASASIALHAYFSPAQRLPVVEDASLIAHGSGIEVFVGIQACPMSALTGCLPAAVAELVAAEARDVVAPLRLVRSDAAPRTQDGVVVEPRKGQLVDFFLGRRLEQRVAGSEGSAEHLDDIPVAQRSAAERTLGRARLPRLLVALDPGRQAGVAALVAAGGDGCDFAWG</sequence>
<gene>
    <name evidence="1" type="ORF">THAOC_21643</name>
</gene>
<keyword evidence="2" id="KW-1185">Reference proteome</keyword>
<accession>K0S0Q1</accession>
<dbReference type="EMBL" id="AGNL01025767">
    <property type="protein sequence ID" value="EJK58254.1"/>
    <property type="molecule type" value="Genomic_DNA"/>
</dbReference>
<reference evidence="1 2" key="1">
    <citation type="journal article" date="2012" name="Genome Biol.">
        <title>Genome and low-iron response of an oceanic diatom adapted to chronic iron limitation.</title>
        <authorList>
            <person name="Lommer M."/>
            <person name="Specht M."/>
            <person name="Roy A.S."/>
            <person name="Kraemer L."/>
            <person name="Andreson R."/>
            <person name="Gutowska M.A."/>
            <person name="Wolf J."/>
            <person name="Bergner S.V."/>
            <person name="Schilhabel M.B."/>
            <person name="Klostermeier U.C."/>
            <person name="Beiko R.G."/>
            <person name="Rosenstiel P."/>
            <person name="Hippler M."/>
            <person name="Laroche J."/>
        </authorList>
    </citation>
    <scope>NUCLEOTIDE SEQUENCE [LARGE SCALE GENOMIC DNA]</scope>
    <source>
        <strain evidence="1 2">CCMP1005</strain>
    </source>
</reference>
<dbReference type="AlphaFoldDB" id="K0S0Q1"/>
<dbReference type="Proteomes" id="UP000266841">
    <property type="component" value="Unassembled WGS sequence"/>
</dbReference>
<protein>
    <submittedName>
        <fullName evidence="1">Uncharacterized protein</fullName>
    </submittedName>
</protein>
<evidence type="ECO:0000313" key="2">
    <source>
        <dbReference type="Proteomes" id="UP000266841"/>
    </source>
</evidence>
<comment type="caution">
    <text evidence="1">The sequence shown here is derived from an EMBL/GenBank/DDBJ whole genome shotgun (WGS) entry which is preliminary data.</text>
</comment>